<evidence type="ECO:0000313" key="3">
    <source>
        <dbReference type="EMBL" id="GIJ31245.1"/>
    </source>
</evidence>
<feature type="transmembrane region" description="Helical" evidence="2">
    <location>
        <begin position="81"/>
        <end position="106"/>
    </location>
</feature>
<keyword evidence="2" id="KW-0472">Membrane</keyword>
<keyword evidence="2" id="KW-1133">Transmembrane helix</keyword>
<keyword evidence="4" id="KW-1185">Reference proteome</keyword>
<feature type="transmembrane region" description="Helical" evidence="2">
    <location>
        <begin position="151"/>
        <end position="176"/>
    </location>
</feature>
<keyword evidence="2" id="KW-0812">Transmembrane</keyword>
<feature type="region of interest" description="Disordered" evidence="1">
    <location>
        <begin position="543"/>
        <end position="571"/>
    </location>
</feature>
<sequence length="571" mass="62297">MVIRQATPEVSTAGPADATSEATRYLCVAAHTDDTFADSALSEVLDDELRAVAPSVGFDLTTVLRHCLEARQRRIRRDAGLLIAGSMALLLAPLWTLLAAAVLAVGMSLTRANRNGPLASAAALVATIVVSLWLVAQFAGVQTDEDGTLDWMIGLPWLALVAGLLAYLILVLHLLGTRQLLVQRLRRGHFQPASPETGPVPQRHAARLAQLDTAQHGNVTIYSGYTPFVGHGAPVAGWSFALPIHRAEQHLPEPATAVTDDDPDATVQFAVVDLIDHVRQRLAAIRLDPAGDPELNPERLAGLVLEDRVFVHGGLLTDDPQLLPERSRMPRQRWSDERLRAVASRPQGAARHFLGALVPSWGGEVVACTFLHFSTDGRVLYLECARTLLEPPRIEYHDVDRLTEWIPVRQFVQLFTAAAEQLVRTAFGAPVRLVRDGVRVVRHQIRQSRSRRMAREDLGYDYGARAGVRELATGTTYHNYFQVLDAAKHLKVVERHVLAAIVDFLEDKGVDTAEFRTRQTMILNQGVIQTGGLSVVGNQAVGAGARAEQQTTTEQPAPQGTSRRAGTGRPS</sequence>
<dbReference type="AlphaFoldDB" id="A0A9W5UQ41"/>
<evidence type="ECO:0000256" key="2">
    <source>
        <dbReference type="SAM" id="Phobius"/>
    </source>
</evidence>
<organism evidence="3 4">
    <name type="scientific">Micromonospora sediminimaris</name>
    <dbReference type="NCBI Taxonomy" id="547162"/>
    <lineage>
        <taxon>Bacteria</taxon>
        <taxon>Bacillati</taxon>
        <taxon>Actinomycetota</taxon>
        <taxon>Actinomycetes</taxon>
        <taxon>Micromonosporales</taxon>
        <taxon>Micromonosporaceae</taxon>
        <taxon>Micromonospora</taxon>
    </lineage>
</organism>
<comment type="caution">
    <text evidence="3">The sequence shown here is derived from an EMBL/GenBank/DDBJ whole genome shotgun (WGS) entry which is preliminary data.</text>
</comment>
<evidence type="ECO:0000256" key="1">
    <source>
        <dbReference type="SAM" id="MobiDB-lite"/>
    </source>
</evidence>
<dbReference type="EMBL" id="BOPD01000002">
    <property type="protein sequence ID" value="GIJ31245.1"/>
    <property type="molecule type" value="Genomic_DNA"/>
</dbReference>
<proteinExistence type="predicted"/>
<feature type="transmembrane region" description="Helical" evidence="2">
    <location>
        <begin position="118"/>
        <end position="139"/>
    </location>
</feature>
<dbReference type="Proteomes" id="UP000607311">
    <property type="component" value="Unassembled WGS sequence"/>
</dbReference>
<gene>
    <name evidence="3" type="ORF">Vse01_03930</name>
</gene>
<name>A0A9W5UQ41_9ACTN</name>
<evidence type="ECO:0000313" key="4">
    <source>
        <dbReference type="Proteomes" id="UP000607311"/>
    </source>
</evidence>
<dbReference type="RefSeq" id="WP_093402393.1">
    <property type="nucleotide sequence ID" value="NZ_BOPD01000002.1"/>
</dbReference>
<accession>A0A9W5UQ41</accession>
<reference evidence="3" key="1">
    <citation type="submission" date="2021-01" db="EMBL/GenBank/DDBJ databases">
        <title>Whole genome shotgun sequence of Verrucosispora sediminis NBRC 107745.</title>
        <authorList>
            <person name="Komaki H."/>
            <person name="Tamura T."/>
        </authorList>
    </citation>
    <scope>NUCLEOTIDE SEQUENCE</scope>
    <source>
        <strain evidence="3">NBRC 107745</strain>
    </source>
</reference>
<feature type="compositionally biased region" description="Low complexity" evidence="1">
    <location>
        <begin position="543"/>
        <end position="561"/>
    </location>
</feature>
<protein>
    <submittedName>
        <fullName evidence="3">Uncharacterized protein</fullName>
    </submittedName>
</protein>
<dbReference type="OrthoDB" id="3078176at2"/>